<dbReference type="Proteomes" id="UP000295122">
    <property type="component" value="Unassembled WGS sequence"/>
</dbReference>
<evidence type="ECO:0000256" key="2">
    <source>
        <dbReference type="SAM" id="Phobius"/>
    </source>
</evidence>
<dbReference type="EMBL" id="SNZR01000011">
    <property type="protein sequence ID" value="TDR93651.1"/>
    <property type="molecule type" value="Genomic_DNA"/>
</dbReference>
<comment type="caution">
    <text evidence="3">The sequence shown here is derived from an EMBL/GenBank/DDBJ whole genome shotgun (WGS) entry which is preliminary data.</text>
</comment>
<feature type="transmembrane region" description="Helical" evidence="2">
    <location>
        <begin position="110"/>
        <end position="135"/>
    </location>
</feature>
<feature type="region of interest" description="Disordered" evidence="1">
    <location>
        <begin position="141"/>
        <end position="161"/>
    </location>
</feature>
<sequence>MYRMVLGVLLSVVAAGLLYVGGAKIVEQERRAATMKRATGTSLGTSAPGHGRNRDRWAVVEFRTEDGGIVKTRYPVMGDFLVPDDGTPTEVLYDPREPGAVLPASLVRRLFAPVLGVLTTAVGLVLGLALAVSCWRSVRRATTPRSPVTARPAKSPRRGAG</sequence>
<evidence type="ECO:0000256" key="1">
    <source>
        <dbReference type="SAM" id="MobiDB-lite"/>
    </source>
</evidence>
<evidence type="ECO:0000313" key="4">
    <source>
        <dbReference type="Proteomes" id="UP000295122"/>
    </source>
</evidence>
<gene>
    <name evidence="3" type="ORF">EV668_0916</name>
</gene>
<protein>
    <submittedName>
        <fullName evidence="3">Uncharacterized protein DUF3592</fullName>
    </submittedName>
</protein>
<proteinExistence type="predicted"/>
<reference evidence="3 4" key="1">
    <citation type="submission" date="2019-03" db="EMBL/GenBank/DDBJ databases">
        <title>Genomic Encyclopedia of Type Strains, Phase IV (KMG-IV): sequencing the most valuable type-strain genomes for metagenomic binning, comparative biology and taxonomic classification.</title>
        <authorList>
            <person name="Goeker M."/>
        </authorList>
    </citation>
    <scope>NUCLEOTIDE SEQUENCE [LARGE SCALE GENOMIC DNA]</scope>
    <source>
        <strain evidence="3 4">DSM 25903</strain>
    </source>
</reference>
<keyword evidence="2" id="KW-0472">Membrane</keyword>
<accession>A0A4R7C5Z6</accession>
<organism evidence="3 4">
    <name type="scientific">Enterovirga rhinocerotis</name>
    <dbReference type="NCBI Taxonomy" id="1339210"/>
    <lineage>
        <taxon>Bacteria</taxon>
        <taxon>Pseudomonadati</taxon>
        <taxon>Pseudomonadota</taxon>
        <taxon>Alphaproteobacteria</taxon>
        <taxon>Hyphomicrobiales</taxon>
        <taxon>Methylobacteriaceae</taxon>
        <taxon>Enterovirga</taxon>
    </lineage>
</organism>
<keyword evidence="2" id="KW-1133">Transmembrane helix</keyword>
<name>A0A4R7C5Z6_9HYPH</name>
<dbReference type="AlphaFoldDB" id="A0A4R7C5Z6"/>
<keyword evidence="4" id="KW-1185">Reference proteome</keyword>
<evidence type="ECO:0000313" key="3">
    <source>
        <dbReference type="EMBL" id="TDR93651.1"/>
    </source>
</evidence>
<dbReference type="RefSeq" id="WP_166652338.1">
    <property type="nucleotide sequence ID" value="NZ_SNZR01000011.1"/>
</dbReference>
<keyword evidence="2" id="KW-0812">Transmembrane</keyword>